<feature type="region of interest" description="Disordered" evidence="1">
    <location>
        <begin position="378"/>
        <end position="413"/>
    </location>
</feature>
<accession>A0A0D1XCF7</accession>
<evidence type="ECO:0000313" key="3">
    <source>
        <dbReference type="Proteomes" id="UP000053259"/>
    </source>
</evidence>
<feature type="region of interest" description="Disordered" evidence="1">
    <location>
        <begin position="432"/>
        <end position="493"/>
    </location>
</feature>
<evidence type="ECO:0000313" key="2">
    <source>
        <dbReference type="EMBL" id="KIV99980.1"/>
    </source>
</evidence>
<keyword evidence="3" id="KW-1185">Reference proteome</keyword>
<dbReference type="Proteomes" id="UP000053259">
    <property type="component" value="Unassembled WGS sequence"/>
</dbReference>
<gene>
    <name evidence="2" type="ORF">PV09_08490</name>
</gene>
<dbReference type="AlphaFoldDB" id="A0A0D1XCF7"/>
<dbReference type="VEuPathDB" id="FungiDB:PV09_08490"/>
<dbReference type="GeneID" id="27316463"/>
<dbReference type="EMBL" id="KN847569">
    <property type="protein sequence ID" value="KIV99981.1"/>
    <property type="molecule type" value="Genomic_DNA"/>
</dbReference>
<feature type="compositionally biased region" description="Low complexity" evidence="1">
    <location>
        <begin position="594"/>
        <end position="608"/>
    </location>
</feature>
<dbReference type="RefSeq" id="XP_016209851.1">
    <property type="nucleotide sequence ID" value="XM_016362403.1"/>
</dbReference>
<sequence>MRLTDNVEIFIANLTEPVHHLAEFSNNRRYPGDTEYRYVAADAGDHFYGITVVFGPSFNIMARTNDPKYGEKVKACRFRATIDGGIAVQECIWRLPDVVNIENDEKKPAVHRIDVFLTASLAWDGKLEQCRIQIETVPEAQPNVFDKVKMPAELVEKIGHIDIEFERGYLDFRREDQDPPFVPHIPGAFNRNYCVTGAADVVYRAKLVPCKEKRLHDGSGLFVAAEKTKRLRIDYLCRSSIDCGVRAQYISRREQTAEFLAMRAAANAFYRNKKAYVLNTKSRAESIPAKHIPKEPRAKKRGARVVDLTEDIALKQGNGSAKKRVKREAEFGNERARFPLIDLTVDLDDEQGAASGTQQLKREQPQIIDLTEEPVTVKREQFKSMQGLKTQPRNTPSRSRTAPPVNKDHAEGDSHAEWGAEFSGHKPALVESMTKSKAVPKPTRRAPDLEKAGQRATYCAKPAVPTSKLEPQVPESSKERKTKSAECPVGRDSFRLDAQATKNRTNRAMLKAARLTKMPQHEKVAMPASPLTQCQSSEHERTASPLSRNSRRAPILQAQPSSSAGTRDDKLSRSRSVSVSASNGIQAVAKGVTSSRSQSSSLARSPSPCVQPDSRNEEDAQQNGHSGSLSPTHHSADLTKTKNGNGKRAVIGPEEIQLLGTAELHVLKAKFDYLAARKSVHGRGNSSKALLFKITGLHCSLELHNREIRALQAELKASK</sequence>
<feature type="compositionally biased region" description="Polar residues" evidence="1">
    <location>
        <begin position="383"/>
        <end position="400"/>
    </location>
</feature>
<reference evidence="2 3" key="1">
    <citation type="submission" date="2015-01" db="EMBL/GenBank/DDBJ databases">
        <title>The Genome Sequence of Ochroconis gallopava CBS43764.</title>
        <authorList>
            <consortium name="The Broad Institute Genomics Platform"/>
            <person name="Cuomo C."/>
            <person name="de Hoog S."/>
            <person name="Gorbushina A."/>
            <person name="Stielow B."/>
            <person name="Teixiera M."/>
            <person name="Abouelleil A."/>
            <person name="Chapman S.B."/>
            <person name="Priest M."/>
            <person name="Young S.K."/>
            <person name="Wortman J."/>
            <person name="Nusbaum C."/>
            <person name="Birren B."/>
        </authorList>
    </citation>
    <scope>NUCLEOTIDE SEQUENCE [LARGE SCALE GENOMIC DNA]</scope>
    <source>
        <strain evidence="2 3">CBS 43764</strain>
    </source>
</reference>
<dbReference type="RefSeq" id="XP_016209852.1">
    <property type="nucleotide sequence ID" value="XM_016362404.1"/>
</dbReference>
<dbReference type="HOGENOM" id="CLU_384597_0_0_1"/>
<evidence type="ECO:0000256" key="1">
    <source>
        <dbReference type="SAM" id="MobiDB-lite"/>
    </source>
</evidence>
<feature type="compositionally biased region" description="Polar residues" evidence="1">
    <location>
        <begin position="621"/>
        <end position="633"/>
    </location>
</feature>
<dbReference type="RefSeq" id="XP_016209850.1">
    <property type="nucleotide sequence ID" value="XM_016362402.1"/>
</dbReference>
<feature type="region of interest" description="Disordered" evidence="1">
    <location>
        <begin position="516"/>
        <end position="647"/>
    </location>
</feature>
<name>A0A0D1XCF7_9PEZI</name>
<dbReference type="EMBL" id="KN847569">
    <property type="protein sequence ID" value="KIV99980.1"/>
    <property type="molecule type" value="Genomic_DNA"/>
</dbReference>
<proteinExistence type="predicted"/>
<dbReference type="EMBL" id="KN847569">
    <property type="protein sequence ID" value="KIV99982.1"/>
    <property type="molecule type" value="Genomic_DNA"/>
</dbReference>
<organism evidence="2 3">
    <name type="scientific">Verruconis gallopava</name>
    <dbReference type="NCBI Taxonomy" id="253628"/>
    <lineage>
        <taxon>Eukaryota</taxon>
        <taxon>Fungi</taxon>
        <taxon>Dikarya</taxon>
        <taxon>Ascomycota</taxon>
        <taxon>Pezizomycotina</taxon>
        <taxon>Dothideomycetes</taxon>
        <taxon>Pleosporomycetidae</taxon>
        <taxon>Venturiales</taxon>
        <taxon>Sympoventuriaceae</taxon>
        <taxon>Verruconis</taxon>
    </lineage>
</organism>
<protein>
    <submittedName>
        <fullName evidence="2">Uncharacterized protein</fullName>
    </submittedName>
</protein>